<dbReference type="EMBL" id="LR862134">
    <property type="protein sequence ID" value="CAD1839484.1"/>
    <property type="molecule type" value="Genomic_DNA"/>
</dbReference>
<dbReference type="PROSITE" id="PS50089">
    <property type="entry name" value="ZF_RING_2"/>
    <property type="match status" value="1"/>
</dbReference>
<feature type="domain" description="RING-type" evidence="6">
    <location>
        <begin position="171"/>
        <end position="210"/>
    </location>
</feature>
<dbReference type="InterPro" id="IPR013083">
    <property type="entry name" value="Znf_RING/FYVE/PHD"/>
</dbReference>
<dbReference type="PROSITE" id="PS00518">
    <property type="entry name" value="ZF_RING_1"/>
    <property type="match status" value="1"/>
</dbReference>
<protein>
    <recommendedName>
        <fullName evidence="6">RING-type domain-containing protein</fullName>
    </recommendedName>
</protein>
<dbReference type="InterPro" id="IPR001841">
    <property type="entry name" value="Znf_RING"/>
</dbReference>
<sequence length="220" mass="24018">MGGSWRRFSQRLTSCCGSGGWRHHRLGTPTVLSDSVADDDVPFQEEEEEEEAAEVAEGEGEEVIGATEFGYVVIREAEPAAEDLDQMDLATALAAERQLRASSTATATSLMRLLEQAGREKKAVKKNIYADGGDDNDDDGGGGGDDEHQDEEDEDDDDGDEEGEGGGWGRCCVCMEGRWKRAAFIPCGHAFCRQCARELWLGRGSCPLCNRPVRDVLHIF</sequence>
<dbReference type="SMART" id="SM00184">
    <property type="entry name" value="RING"/>
    <property type="match status" value="1"/>
</dbReference>
<gene>
    <name evidence="7" type="ORF">CB5_LOCUS22695</name>
</gene>
<dbReference type="AlphaFoldDB" id="A0A6V7Q8F4"/>
<dbReference type="Gene3D" id="3.30.40.10">
    <property type="entry name" value="Zinc/RING finger domain, C3HC4 (zinc finger)"/>
    <property type="match status" value="1"/>
</dbReference>
<evidence type="ECO:0000256" key="4">
    <source>
        <dbReference type="PROSITE-ProRule" id="PRU00175"/>
    </source>
</evidence>
<dbReference type="Pfam" id="PF13920">
    <property type="entry name" value="zf-C3HC4_3"/>
    <property type="match status" value="1"/>
</dbReference>
<evidence type="ECO:0000259" key="6">
    <source>
        <dbReference type="PROSITE" id="PS50089"/>
    </source>
</evidence>
<dbReference type="PANTHER" id="PTHR46629">
    <property type="entry name" value="OS01G0917900 PROTEIN"/>
    <property type="match status" value="1"/>
</dbReference>
<evidence type="ECO:0000256" key="1">
    <source>
        <dbReference type="ARBA" id="ARBA00022723"/>
    </source>
</evidence>
<dbReference type="SUPFAM" id="SSF57850">
    <property type="entry name" value="RING/U-box"/>
    <property type="match status" value="1"/>
</dbReference>
<accession>A0A6V7Q8F4</accession>
<keyword evidence="2 4" id="KW-0863">Zinc-finger</keyword>
<evidence type="ECO:0000256" key="5">
    <source>
        <dbReference type="SAM" id="MobiDB-lite"/>
    </source>
</evidence>
<keyword evidence="3" id="KW-0862">Zinc</keyword>
<evidence type="ECO:0000256" key="2">
    <source>
        <dbReference type="ARBA" id="ARBA00022771"/>
    </source>
</evidence>
<name>A0A6V7Q8F4_ANACO</name>
<organism evidence="7">
    <name type="scientific">Ananas comosus var. bracteatus</name>
    <name type="common">red pineapple</name>
    <dbReference type="NCBI Taxonomy" id="296719"/>
    <lineage>
        <taxon>Eukaryota</taxon>
        <taxon>Viridiplantae</taxon>
        <taxon>Streptophyta</taxon>
        <taxon>Embryophyta</taxon>
        <taxon>Tracheophyta</taxon>
        <taxon>Spermatophyta</taxon>
        <taxon>Magnoliopsida</taxon>
        <taxon>Liliopsida</taxon>
        <taxon>Poales</taxon>
        <taxon>Bromeliaceae</taxon>
        <taxon>Bromelioideae</taxon>
        <taxon>Ananas</taxon>
    </lineage>
</organism>
<evidence type="ECO:0000313" key="7">
    <source>
        <dbReference type="EMBL" id="CAD1839484.1"/>
    </source>
</evidence>
<evidence type="ECO:0000256" key="3">
    <source>
        <dbReference type="ARBA" id="ARBA00022833"/>
    </source>
</evidence>
<feature type="compositionally biased region" description="Acidic residues" evidence="5">
    <location>
        <begin position="147"/>
        <end position="164"/>
    </location>
</feature>
<feature type="region of interest" description="Disordered" evidence="5">
    <location>
        <begin position="125"/>
        <end position="165"/>
    </location>
</feature>
<proteinExistence type="predicted"/>
<dbReference type="InterPro" id="IPR017907">
    <property type="entry name" value="Znf_RING_CS"/>
</dbReference>
<keyword evidence="1" id="KW-0479">Metal-binding</keyword>
<reference evidence="7" key="1">
    <citation type="submission" date="2020-07" db="EMBL/GenBank/DDBJ databases">
        <authorList>
            <person name="Lin J."/>
        </authorList>
    </citation>
    <scope>NUCLEOTIDE SEQUENCE</scope>
</reference>
<dbReference type="GO" id="GO:0008270">
    <property type="term" value="F:zinc ion binding"/>
    <property type="evidence" value="ECO:0007669"/>
    <property type="project" value="UniProtKB-KW"/>
</dbReference>